<dbReference type="GO" id="GO:0007165">
    <property type="term" value="P:signal transduction"/>
    <property type="evidence" value="ECO:0007669"/>
    <property type="project" value="UniProtKB-KW"/>
</dbReference>
<dbReference type="AlphaFoldDB" id="A0A0L6ZC50"/>
<comment type="caution">
    <text evidence="4">The sequence shown here is derived from an EMBL/GenBank/DDBJ whole genome shotgun (WGS) entry which is preliminary data.</text>
</comment>
<keyword evidence="5" id="KW-1185">Reference proteome</keyword>
<dbReference type="Gene3D" id="1.10.287.950">
    <property type="entry name" value="Methyl-accepting chemotaxis protein"/>
    <property type="match status" value="1"/>
</dbReference>
<dbReference type="Pfam" id="PF00015">
    <property type="entry name" value="MCPsignal"/>
    <property type="match status" value="1"/>
</dbReference>
<dbReference type="STRING" id="36844.SAMN04488501_11522"/>
<dbReference type="GO" id="GO:0016020">
    <property type="term" value="C:membrane"/>
    <property type="evidence" value="ECO:0007669"/>
    <property type="project" value="InterPro"/>
</dbReference>
<evidence type="ECO:0000313" key="4">
    <source>
        <dbReference type="EMBL" id="KOA20368.1"/>
    </source>
</evidence>
<name>A0A0L6ZC50_9CLOT</name>
<dbReference type="PANTHER" id="PTHR32089:SF112">
    <property type="entry name" value="LYSOZYME-LIKE PROTEIN-RELATED"/>
    <property type="match status" value="1"/>
</dbReference>
<protein>
    <submittedName>
        <fullName evidence="4">Methyl-accepting chemotaxis protein 3</fullName>
    </submittedName>
</protein>
<evidence type="ECO:0000256" key="1">
    <source>
        <dbReference type="ARBA" id="ARBA00023224"/>
    </source>
</evidence>
<dbReference type="Proteomes" id="UP000037043">
    <property type="component" value="Unassembled WGS sequence"/>
</dbReference>
<dbReference type="Gene3D" id="3.40.50.720">
    <property type="entry name" value="NAD(P)-binding Rossmann-like Domain"/>
    <property type="match status" value="1"/>
</dbReference>
<dbReference type="InterPro" id="IPR004089">
    <property type="entry name" value="MCPsignal_dom"/>
</dbReference>
<dbReference type="EMBL" id="LHUR01000015">
    <property type="protein sequence ID" value="KOA20368.1"/>
    <property type="molecule type" value="Genomic_DNA"/>
</dbReference>
<dbReference type="RefSeq" id="WP_052220768.1">
    <property type="nucleotide sequence ID" value="NZ_LHUR01000015.1"/>
</dbReference>
<evidence type="ECO:0000259" key="3">
    <source>
        <dbReference type="PROSITE" id="PS50111"/>
    </source>
</evidence>
<dbReference type="InterPro" id="IPR036291">
    <property type="entry name" value="NAD(P)-bd_dom_sf"/>
</dbReference>
<gene>
    <name evidence="4" type="primary">mcp3</name>
    <name evidence="4" type="ORF">CLHOM_11870</name>
</gene>
<dbReference type="PANTHER" id="PTHR32089">
    <property type="entry name" value="METHYL-ACCEPTING CHEMOTAXIS PROTEIN MCPB"/>
    <property type="match status" value="1"/>
</dbReference>
<dbReference type="SUPFAM" id="SSF51735">
    <property type="entry name" value="NAD(P)-binding Rossmann-fold domains"/>
    <property type="match status" value="1"/>
</dbReference>
<accession>A0A0L6ZC50</accession>
<dbReference type="SUPFAM" id="SSF58104">
    <property type="entry name" value="Methyl-accepting chemotaxis protein (MCP) signaling domain"/>
    <property type="match status" value="1"/>
</dbReference>
<dbReference type="InterPro" id="IPR000683">
    <property type="entry name" value="Gfo/Idh/MocA-like_OxRdtase_N"/>
</dbReference>
<feature type="domain" description="Methyl-accepting transducer" evidence="3">
    <location>
        <begin position="162"/>
        <end position="273"/>
    </location>
</feature>
<evidence type="ECO:0000313" key="5">
    <source>
        <dbReference type="Proteomes" id="UP000037043"/>
    </source>
</evidence>
<dbReference type="SMART" id="SM00283">
    <property type="entry name" value="MA"/>
    <property type="match status" value="1"/>
</dbReference>
<dbReference type="GO" id="GO:0000166">
    <property type="term" value="F:nucleotide binding"/>
    <property type="evidence" value="ECO:0007669"/>
    <property type="project" value="InterPro"/>
</dbReference>
<keyword evidence="1 2" id="KW-0807">Transducer</keyword>
<dbReference type="PROSITE" id="PS50111">
    <property type="entry name" value="CHEMOTAXIS_TRANSDUC_2"/>
    <property type="match status" value="1"/>
</dbReference>
<dbReference type="PATRIC" id="fig|1121318.3.peg.1197"/>
<evidence type="ECO:0000256" key="2">
    <source>
        <dbReference type="PROSITE-ProRule" id="PRU00284"/>
    </source>
</evidence>
<proteinExistence type="predicted"/>
<dbReference type="Pfam" id="PF01408">
    <property type="entry name" value="GFO_IDH_MocA"/>
    <property type="match status" value="1"/>
</dbReference>
<organism evidence="4 5">
    <name type="scientific">Clostridium homopropionicum DSM 5847</name>
    <dbReference type="NCBI Taxonomy" id="1121318"/>
    <lineage>
        <taxon>Bacteria</taxon>
        <taxon>Bacillati</taxon>
        <taxon>Bacillota</taxon>
        <taxon>Clostridia</taxon>
        <taxon>Eubacteriales</taxon>
        <taxon>Clostridiaceae</taxon>
        <taxon>Clostridium</taxon>
    </lineage>
</organism>
<reference evidence="5" key="1">
    <citation type="submission" date="2015-08" db="EMBL/GenBank/DDBJ databases">
        <title>Genome sequence of the strict anaerobe Clostridium homopropionicum LuHBu1 (DSM 5847T).</title>
        <authorList>
            <person name="Poehlein A."/>
            <person name="Beck M."/>
            <person name="Schiel-Bengelsdorf B."/>
            <person name="Bengelsdorf F.R."/>
            <person name="Daniel R."/>
            <person name="Duerre P."/>
        </authorList>
    </citation>
    <scope>NUCLEOTIDE SEQUENCE [LARGE SCALE GENOMIC DNA]</scope>
    <source>
        <strain evidence="5">DSM 5847</strain>
    </source>
</reference>
<sequence>MNIAIVGAGVGGSNLLNSLINVEDVKITMVVDTNLNSPGILLAKKYGIKYSDSMDSIRSSETDIVIEATGNEKVSKMVKDKFENSCTIIDSKAALFLMTLVRKDIDNITKMNNQISLIHDTSSLVEYQIKEITLTIEELRNLSSNLLSYTQLSNEYINKSDTIIKYVNEISSKTNMLGLNASIEAARAGEQGRGFSVVAKEVQKLANDSAGFSKEIDQILNKLSHEINKINVEAKKLDSLSEKQIVASNHVNDAIANLMEESNKHTTSSINPS</sequence>